<feature type="compositionally biased region" description="Acidic residues" evidence="5">
    <location>
        <begin position="656"/>
        <end position="665"/>
    </location>
</feature>
<reference evidence="6" key="1">
    <citation type="submission" date="2021-01" db="EMBL/GenBank/DDBJ databases">
        <title>A chromosome-scale assembly of European eel, Anguilla anguilla.</title>
        <authorList>
            <person name="Henkel C."/>
            <person name="Jong-Raadsen S.A."/>
            <person name="Dufour S."/>
            <person name="Weltzien F.-A."/>
            <person name="Palstra A.P."/>
            <person name="Pelster B."/>
            <person name="Spaink H.P."/>
            <person name="Van Den Thillart G.E."/>
            <person name="Jansen H."/>
            <person name="Zahm M."/>
            <person name="Klopp C."/>
            <person name="Cedric C."/>
            <person name="Louis A."/>
            <person name="Berthelot C."/>
            <person name="Parey E."/>
            <person name="Roest Crollius H."/>
            <person name="Montfort J."/>
            <person name="Robinson-Rechavi M."/>
            <person name="Bucao C."/>
            <person name="Bouchez O."/>
            <person name="Gislard M."/>
            <person name="Lluch J."/>
            <person name="Milhes M."/>
            <person name="Lampietro C."/>
            <person name="Lopez Roques C."/>
            <person name="Donnadieu C."/>
            <person name="Braasch I."/>
            <person name="Desvignes T."/>
            <person name="Postlethwait J."/>
            <person name="Bobe J."/>
            <person name="Guiguen Y."/>
            <person name="Dirks R."/>
        </authorList>
    </citation>
    <scope>NUCLEOTIDE SEQUENCE</scope>
    <source>
        <strain evidence="6">Tag_6206</strain>
        <tissue evidence="6">Liver</tissue>
    </source>
</reference>
<sequence>MAPVLQEPEVQFAQRLASNEKSIRTKAIKKLRKYLSVRSQKPEGGFTIDELLKIWKGLFYCLWMQDKPLQQEELSTRISGLIHWLQNVDTQFLFLESFLMTINREWNGIDRLRMDKFYSLVRFVLRETFEMLKRREWDTGALVGSGSAQHQRRPKGVQFHILDIYMSELAKVGSAQLTAEQNLTFIDPFCKTAAKTKDHVLVEAICSNIFHEIVDHAPFAIEDLMRELRRGGGGGSESDQDQDQEMEEDEETASTAVQNRPKKASGKRVNGVTTTEDEDDDDDGIGPVLQFDYQALGERLFELASRSNIPSFNRKKLYKLVRTFRNLSKGVFPQDDYPAEVSTDEDDDEMFGSRRKMRKRRRNREDEPKEEPGEEGGSAVKKRKVKKDAGKPTSSEQGRTAGLADSVAGPTGTPSDGAGAKKKKKRRKKKKKTVGVEGEKVPAEEVSEKHPTAQLDTGTEQACPAAEESTDSGVKSAPLAETQNLSQTGTEAQDHSLTGEEGAVADMQTESQSETLSTDGVSSQGSEKKKKRKKKKASTQGVEVSEADTEELQTSAAVAEGEESQSAPAEEETMAADEAEAPPLTPAADRKKSKKKKNKKTPEQTVESPAAAEEPTQPDAGSDCADASCADEQPSDGSPAVQLKKRKRKKKATATQEDEATEEQETQVNGHVEEVEAAGKKAKQSSQSEEASTPTGTKKAQKKRKAKASSGTASDFMKFQSPIVPTPLFCRQAKGSPSTPVSQKQLTLTPSSESKKVTFGLKNNQTAGRWSQFRKSDRSLMVSPDGSSRVPFDPQQKPLFGVLKSPAAMKPQATNDKNKNGSSKGRPTAADFF</sequence>
<feature type="compositionally biased region" description="Polar residues" evidence="5">
    <location>
        <begin position="812"/>
        <end position="825"/>
    </location>
</feature>
<dbReference type="Pfam" id="PF05997">
    <property type="entry name" value="Nop52"/>
    <property type="match status" value="1"/>
</dbReference>
<accession>A0A9D3MR56</accession>
<dbReference type="GO" id="GO:0006364">
    <property type="term" value="P:rRNA processing"/>
    <property type="evidence" value="ECO:0007669"/>
    <property type="project" value="UniProtKB-KW"/>
</dbReference>
<keyword evidence="4" id="KW-0539">Nucleus</keyword>
<comment type="similarity">
    <text evidence="2">Belongs to the RRP1 family.</text>
</comment>
<dbReference type="GO" id="GO:0030688">
    <property type="term" value="C:preribosome, small subunit precursor"/>
    <property type="evidence" value="ECO:0007669"/>
    <property type="project" value="InterPro"/>
</dbReference>
<evidence type="ECO:0000256" key="2">
    <source>
        <dbReference type="ARBA" id="ARBA00006374"/>
    </source>
</evidence>
<evidence type="ECO:0000313" key="7">
    <source>
        <dbReference type="Proteomes" id="UP001044222"/>
    </source>
</evidence>
<evidence type="ECO:0000256" key="4">
    <source>
        <dbReference type="ARBA" id="ARBA00023242"/>
    </source>
</evidence>
<feature type="compositionally biased region" description="Polar residues" evidence="5">
    <location>
        <begin position="684"/>
        <end position="696"/>
    </location>
</feature>
<feature type="compositionally biased region" description="Basic residues" evidence="5">
    <location>
        <begin position="420"/>
        <end position="433"/>
    </location>
</feature>
<feature type="compositionally biased region" description="Basic residues" evidence="5">
    <location>
        <begin position="353"/>
        <end position="362"/>
    </location>
</feature>
<dbReference type="PANTHER" id="PTHR13026:SF0">
    <property type="entry name" value="RIBOSOMAL RNA PROCESSING 1B"/>
    <property type="match status" value="1"/>
</dbReference>
<dbReference type="InterPro" id="IPR010301">
    <property type="entry name" value="RRP1"/>
</dbReference>
<feature type="compositionally biased region" description="Acidic residues" evidence="5">
    <location>
        <begin position="275"/>
        <end position="284"/>
    </location>
</feature>
<organism evidence="6 7">
    <name type="scientific">Anguilla anguilla</name>
    <name type="common">European freshwater eel</name>
    <name type="synonym">Muraena anguilla</name>
    <dbReference type="NCBI Taxonomy" id="7936"/>
    <lineage>
        <taxon>Eukaryota</taxon>
        <taxon>Metazoa</taxon>
        <taxon>Chordata</taxon>
        <taxon>Craniata</taxon>
        <taxon>Vertebrata</taxon>
        <taxon>Euteleostomi</taxon>
        <taxon>Actinopterygii</taxon>
        <taxon>Neopterygii</taxon>
        <taxon>Teleostei</taxon>
        <taxon>Anguilliformes</taxon>
        <taxon>Anguillidae</taxon>
        <taxon>Anguilla</taxon>
    </lineage>
</organism>
<dbReference type="EMBL" id="JAFIRN010000003">
    <property type="protein sequence ID" value="KAG5852367.1"/>
    <property type="molecule type" value="Genomic_DNA"/>
</dbReference>
<dbReference type="GO" id="GO:0005634">
    <property type="term" value="C:nucleus"/>
    <property type="evidence" value="ECO:0007669"/>
    <property type="project" value="UniProtKB-SubCell"/>
</dbReference>
<evidence type="ECO:0000256" key="1">
    <source>
        <dbReference type="ARBA" id="ARBA00004123"/>
    </source>
</evidence>
<keyword evidence="3" id="KW-0698">rRNA processing</keyword>
<gene>
    <name evidence="6" type="ORF">ANANG_G00061650</name>
</gene>
<feature type="compositionally biased region" description="Polar residues" evidence="5">
    <location>
        <begin position="508"/>
        <end position="525"/>
    </location>
</feature>
<keyword evidence="7" id="KW-1185">Reference proteome</keyword>
<dbReference type="PANTHER" id="PTHR13026">
    <property type="entry name" value="NNP-1 PROTEIN NOVEL NUCLEAR PROTEIN 1 NOP52"/>
    <property type="match status" value="1"/>
</dbReference>
<feature type="compositionally biased region" description="Acidic residues" evidence="5">
    <location>
        <begin position="238"/>
        <end position="252"/>
    </location>
</feature>
<comment type="caution">
    <text evidence="6">The sequence shown here is derived from an EMBL/GenBank/DDBJ whole genome shotgun (WGS) entry which is preliminary data.</text>
</comment>
<feature type="region of interest" description="Disordered" evidence="5">
    <location>
        <begin position="230"/>
        <end position="286"/>
    </location>
</feature>
<dbReference type="Proteomes" id="UP001044222">
    <property type="component" value="Unassembled WGS sequence"/>
</dbReference>
<feature type="region of interest" description="Disordered" evidence="5">
    <location>
        <begin position="328"/>
        <end position="833"/>
    </location>
</feature>
<name>A0A9D3MR56_ANGAN</name>
<feature type="compositionally biased region" description="Low complexity" evidence="5">
    <location>
        <begin position="619"/>
        <end position="631"/>
    </location>
</feature>
<feature type="compositionally biased region" description="Basic residues" evidence="5">
    <location>
        <begin position="643"/>
        <end position="652"/>
    </location>
</feature>
<comment type="subcellular location">
    <subcellularLocation>
        <location evidence="1">Nucleus</location>
    </subcellularLocation>
</comment>
<feature type="compositionally biased region" description="Basic residues" evidence="5">
    <location>
        <begin position="528"/>
        <end position="537"/>
    </location>
</feature>
<feature type="compositionally biased region" description="Polar residues" evidence="5">
    <location>
        <begin position="481"/>
        <end position="491"/>
    </location>
</feature>
<evidence type="ECO:0000256" key="3">
    <source>
        <dbReference type="ARBA" id="ARBA00022552"/>
    </source>
</evidence>
<evidence type="ECO:0000313" key="6">
    <source>
        <dbReference type="EMBL" id="KAG5852367.1"/>
    </source>
</evidence>
<proteinExistence type="inferred from homology"/>
<protein>
    <submittedName>
        <fullName evidence="6">Uncharacterized protein</fullName>
    </submittedName>
</protein>
<feature type="compositionally biased region" description="Acidic residues" evidence="5">
    <location>
        <begin position="569"/>
        <end position="580"/>
    </location>
</feature>
<feature type="compositionally biased region" description="Basic and acidic residues" evidence="5">
    <location>
        <begin position="437"/>
        <end position="451"/>
    </location>
</feature>
<dbReference type="AlphaFoldDB" id="A0A9D3MR56"/>
<evidence type="ECO:0000256" key="5">
    <source>
        <dbReference type="SAM" id="MobiDB-lite"/>
    </source>
</evidence>
<feature type="compositionally biased region" description="Polar residues" evidence="5">
    <location>
        <begin position="735"/>
        <end position="752"/>
    </location>
</feature>